<evidence type="ECO:0000313" key="1">
    <source>
        <dbReference type="EMBL" id="MBC5736405.1"/>
    </source>
</evidence>
<keyword evidence="2" id="KW-1185">Reference proteome</keyword>
<proteinExistence type="predicted"/>
<sequence>MDKICHLAQQHLAELDSIPNLYRAYEDEFVEYLSDASEEFLWLGIKVDPFEDSMDLYLTFDYVDLPTGRLEELSASDIDILALNERTKLEQKYFSNFLKDHSHGFVCTWTEPTMCRGMTSRVGYRGVPSGFDEANAFIQSCKNYFESVHAMNDEELLSILVNDLVSRLGYKGGLPLKLECGSVSTVSPDTQFVSAALLQNPYLGKNYAFFQLPMPSGTVKTISAVASDAHIFQMLCQEFEYLDGADYYLLDDALIGVSRHFLWRSTYKDDPGVSYSPYLEQLDVMDRFEEFLPYADEALRNLYYNDYKRRLAFGAEINIFTEGPTDWKHMKFHWQRCREQYAFSRLDLKFLEYESENSGVSTAIHMDMDGTKLCEMCRSFSLTTNREILIFIADRDRADVVKALAPTQGSFKYWGNNVYSLVLPVPPHRVATPDICIEHLYLDEEIKSTFMCSDGVERRLYLGNEFDQYGRAPVLDRLCINRAACGARSIRVINGSTKERVLSLSTESEINYALSKMQFAGHICKGEVPISATTEKAFEALFKIILDIKIHHDNIVASSRQPQTE</sequence>
<organism evidence="1 2">
    <name type="scientific">Lawsonibacter faecis</name>
    <dbReference type="NCBI Taxonomy" id="2763052"/>
    <lineage>
        <taxon>Bacteria</taxon>
        <taxon>Bacillati</taxon>
        <taxon>Bacillota</taxon>
        <taxon>Clostridia</taxon>
        <taxon>Eubacteriales</taxon>
        <taxon>Oscillospiraceae</taxon>
        <taxon>Lawsonibacter</taxon>
    </lineage>
</organism>
<dbReference type="RefSeq" id="WP_186918709.1">
    <property type="nucleotide sequence ID" value="NZ_JACOPQ010000003.1"/>
</dbReference>
<dbReference type="AlphaFoldDB" id="A0A8J6JKB6"/>
<dbReference type="EMBL" id="JACOPQ010000003">
    <property type="protein sequence ID" value="MBC5736405.1"/>
    <property type="molecule type" value="Genomic_DNA"/>
</dbReference>
<reference evidence="1" key="1">
    <citation type="submission" date="2020-08" db="EMBL/GenBank/DDBJ databases">
        <title>Genome public.</title>
        <authorList>
            <person name="Liu C."/>
            <person name="Sun Q."/>
        </authorList>
    </citation>
    <scope>NUCLEOTIDE SEQUENCE</scope>
    <source>
        <strain evidence="1">NSJ-52</strain>
    </source>
</reference>
<gene>
    <name evidence="1" type="ORF">H8S62_05210</name>
</gene>
<evidence type="ECO:0000313" key="2">
    <source>
        <dbReference type="Proteomes" id="UP000607645"/>
    </source>
</evidence>
<name>A0A8J6JKB6_9FIRM</name>
<dbReference type="Proteomes" id="UP000607645">
    <property type="component" value="Unassembled WGS sequence"/>
</dbReference>
<comment type="caution">
    <text evidence="1">The sequence shown here is derived from an EMBL/GenBank/DDBJ whole genome shotgun (WGS) entry which is preliminary data.</text>
</comment>
<accession>A0A8J6JKB6</accession>
<protein>
    <submittedName>
        <fullName evidence="1">Uncharacterized protein</fullName>
    </submittedName>
</protein>